<evidence type="ECO:0000256" key="1">
    <source>
        <dbReference type="ARBA" id="ARBA00000632"/>
    </source>
</evidence>
<evidence type="ECO:0000313" key="8">
    <source>
        <dbReference type="Proteomes" id="UP000679575"/>
    </source>
</evidence>
<sequence>MANSLRNFLTGIGLSIGAVTGGVYIADFEGYSAQAYYDIAQKLSVCRGHTGSEIIIGKTYTEEECNALFARDIKKADDALLLLAPIPLSNGEHGAYLSFIFNLGEGNFATSTLRQKLLAGDRVGACYELTNACGKYGCNGWIYAHGIQWPGLASRRAKERQLCLSEITK</sequence>
<name>A0ABX7YUR2_9GAMM</name>
<keyword evidence="4 6" id="KW-0378">Hydrolase</keyword>
<dbReference type="InterPro" id="IPR051018">
    <property type="entry name" value="Bacteriophage_GH24"/>
</dbReference>
<dbReference type="RefSeq" id="WP_212595461.1">
    <property type="nucleotide sequence ID" value="NZ_CP073587.1"/>
</dbReference>
<evidence type="ECO:0000256" key="3">
    <source>
        <dbReference type="ARBA" id="ARBA00022638"/>
    </source>
</evidence>
<reference evidence="7 8" key="1">
    <citation type="submission" date="2021-04" db="EMBL/GenBank/DDBJ databases">
        <title>Novel species identification of genus Shewanella.</title>
        <authorList>
            <person name="Liu G."/>
        </authorList>
    </citation>
    <scope>NUCLEOTIDE SEQUENCE [LARGE SCALE GENOMIC DNA]</scope>
    <source>
        <strain evidence="7 8">FJAT-54481</strain>
    </source>
</reference>
<comment type="catalytic activity">
    <reaction evidence="1 6">
        <text>Hydrolysis of (1-&gt;4)-beta-linkages between N-acetylmuramic acid and N-acetyl-D-glucosamine residues in a peptidoglycan and between N-acetyl-D-glucosamine residues in chitodextrins.</text>
        <dbReference type="EC" id="3.2.1.17"/>
    </reaction>
</comment>
<keyword evidence="8" id="KW-1185">Reference proteome</keyword>
<protein>
    <recommendedName>
        <fullName evidence="6">Lysozyme</fullName>
        <ecNumber evidence="6">3.2.1.17</ecNumber>
    </recommendedName>
</protein>
<dbReference type="Pfam" id="PF00959">
    <property type="entry name" value="Phage_lysozyme"/>
    <property type="match status" value="1"/>
</dbReference>
<dbReference type="SUPFAM" id="SSF53955">
    <property type="entry name" value="Lysozyme-like"/>
    <property type="match status" value="1"/>
</dbReference>
<evidence type="ECO:0000256" key="2">
    <source>
        <dbReference type="ARBA" id="ARBA00022529"/>
    </source>
</evidence>
<dbReference type="CDD" id="cd16900">
    <property type="entry name" value="endolysin_R21-like"/>
    <property type="match status" value="1"/>
</dbReference>
<evidence type="ECO:0000256" key="6">
    <source>
        <dbReference type="RuleBase" id="RU003788"/>
    </source>
</evidence>
<dbReference type="InterPro" id="IPR034690">
    <property type="entry name" value="Endolysin_T4_type"/>
</dbReference>
<dbReference type="InterPro" id="IPR002196">
    <property type="entry name" value="Glyco_hydro_24"/>
</dbReference>
<dbReference type="EMBL" id="CP073587">
    <property type="protein sequence ID" value="QUN06447.1"/>
    <property type="molecule type" value="Genomic_DNA"/>
</dbReference>
<dbReference type="Gene3D" id="1.10.530.40">
    <property type="match status" value="1"/>
</dbReference>
<dbReference type="InterPro" id="IPR023347">
    <property type="entry name" value="Lysozyme_dom_sf"/>
</dbReference>
<dbReference type="InterPro" id="IPR023346">
    <property type="entry name" value="Lysozyme-like_dom_sf"/>
</dbReference>
<keyword evidence="3 6" id="KW-0081">Bacteriolytic enzyme</keyword>
<evidence type="ECO:0000313" key="7">
    <source>
        <dbReference type="EMBL" id="QUN06447.1"/>
    </source>
</evidence>
<dbReference type="HAMAP" id="MF_04110">
    <property type="entry name" value="ENDOLYSIN_T4"/>
    <property type="match status" value="1"/>
</dbReference>
<dbReference type="PANTHER" id="PTHR38107:SF3">
    <property type="entry name" value="LYSOZYME RRRD-RELATED"/>
    <property type="match status" value="1"/>
</dbReference>
<dbReference type="PANTHER" id="PTHR38107">
    <property type="match status" value="1"/>
</dbReference>
<dbReference type="EC" id="3.2.1.17" evidence="6"/>
<evidence type="ECO:0000256" key="4">
    <source>
        <dbReference type="ARBA" id="ARBA00022801"/>
    </source>
</evidence>
<evidence type="ECO:0000256" key="5">
    <source>
        <dbReference type="ARBA" id="ARBA00023295"/>
    </source>
</evidence>
<dbReference type="Proteomes" id="UP000679575">
    <property type="component" value="Chromosome"/>
</dbReference>
<keyword evidence="2 6" id="KW-0929">Antimicrobial</keyword>
<accession>A0ABX7YUR2</accession>
<organism evidence="7 8">
    <name type="scientific">Shewanella yunxiaonensis</name>
    <dbReference type="NCBI Taxonomy" id="2829809"/>
    <lineage>
        <taxon>Bacteria</taxon>
        <taxon>Pseudomonadati</taxon>
        <taxon>Pseudomonadota</taxon>
        <taxon>Gammaproteobacteria</taxon>
        <taxon>Alteromonadales</taxon>
        <taxon>Shewanellaceae</taxon>
        <taxon>Shewanella</taxon>
    </lineage>
</organism>
<keyword evidence="5 6" id="KW-0326">Glycosidase</keyword>
<proteinExistence type="inferred from homology"/>
<gene>
    <name evidence="7" type="ORF">KDN34_03000</name>
</gene>
<comment type="similarity">
    <text evidence="6">Belongs to the glycosyl hydrolase 24 family.</text>
</comment>